<evidence type="ECO:0000256" key="9">
    <source>
        <dbReference type="ARBA" id="ARBA00025323"/>
    </source>
</evidence>
<dbReference type="InterPro" id="IPR000515">
    <property type="entry name" value="MetI-like"/>
</dbReference>
<evidence type="ECO:0000256" key="4">
    <source>
        <dbReference type="ARBA" id="ARBA00022519"/>
    </source>
</evidence>
<protein>
    <submittedName>
        <fullName evidence="12">Sulfate/thiosulfate ABC transporter permease CysW</fullName>
    </submittedName>
</protein>
<dbReference type="PROSITE" id="PS50928">
    <property type="entry name" value="ABC_TM1"/>
    <property type="match status" value="1"/>
</dbReference>
<name>A0ABX7D6X4_SERLI</name>
<keyword evidence="3" id="KW-0813">Transport</keyword>
<dbReference type="NCBIfam" id="TIGR00969">
    <property type="entry name" value="3a0106s02"/>
    <property type="match status" value="1"/>
</dbReference>
<evidence type="ECO:0000256" key="2">
    <source>
        <dbReference type="ARBA" id="ARBA00011779"/>
    </source>
</evidence>
<dbReference type="Proteomes" id="UP000595237">
    <property type="component" value="Chromosome"/>
</dbReference>
<keyword evidence="13" id="KW-1185">Reference proteome</keyword>
<evidence type="ECO:0000313" key="12">
    <source>
        <dbReference type="EMBL" id="QQU56547.1"/>
    </source>
</evidence>
<evidence type="ECO:0000256" key="8">
    <source>
        <dbReference type="ARBA" id="ARBA00023136"/>
    </source>
</evidence>
<evidence type="ECO:0000259" key="11">
    <source>
        <dbReference type="PROSITE" id="PS50928"/>
    </source>
</evidence>
<dbReference type="PANTHER" id="PTHR30406:SF9">
    <property type="entry name" value="SULFATE TRANSPORT SYSTEM PERMEASE PROTEIN CYSW"/>
    <property type="match status" value="1"/>
</dbReference>
<dbReference type="InterPro" id="IPR005667">
    <property type="entry name" value="Sulph_transpt2"/>
</dbReference>
<comment type="subunit">
    <text evidence="2">The complex is composed of two ATP-binding proteins (CysA), two transmembrane proteins (CysT and CysW) and a solute-binding protein (CysP).</text>
</comment>
<keyword evidence="4" id="KW-0997">Cell inner membrane</keyword>
<keyword evidence="5 10" id="KW-0812">Transmembrane</keyword>
<evidence type="ECO:0000256" key="5">
    <source>
        <dbReference type="ARBA" id="ARBA00022692"/>
    </source>
</evidence>
<feature type="transmembrane region" description="Helical" evidence="10">
    <location>
        <begin position="144"/>
        <end position="162"/>
    </location>
</feature>
<sequence>MADISEFNGVERPRVNWGKWTLIGIGVLFSVLLLVVPIVSIFAEAFSKGAGAMWSNLVDRDMLHAIWLTVLIALITVPFNLVFGTLLAWLVTRFTFPGRQLLLTLIDIPFAVSPVVAGLIYLLFYGSNGLLGGWLDAHNIQIMFSWPGMVLVTIFVTCPFVVRELVPMMLSQGSQEDEAAILLGASGWQMFRRVTLPNIRWALLYGVVLTNARAIGEFGAVSVVSGSIRGETFSLPLQVELLQQDYNTVGSFTAAGLLTLMAIVTLFLKSGLQWRLERQNARLEREENHEH</sequence>
<keyword evidence="4" id="KW-1003">Cell membrane</keyword>
<feature type="transmembrane region" description="Helical" evidence="10">
    <location>
        <begin position="20"/>
        <end position="43"/>
    </location>
</feature>
<keyword evidence="6 10" id="KW-1133">Transmembrane helix</keyword>
<dbReference type="Gene3D" id="1.10.3720.10">
    <property type="entry name" value="MetI-like"/>
    <property type="match status" value="1"/>
</dbReference>
<evidence type="ECO:0000256" key="6">
    <source>
        <dbReference type="ARBA" id="ARBA00022989"/>
    </source>
</evidence>
<evidence type="ECO:0000256" key="10">
    <source>
        <dbReference type="SAM" id="Phobius"/>
    </source>
</evidence>
<dbReference type="PANTHER" id="PTHR30406">
    <property type="entry name" value="SULFATE TRANSPORT SYSTEM PERMEASE PROTEIN"/>
    <property type="match status" value="1"/>
</dbReference>
<comment type="function">
    <text evidence="9">Part of the ABC transporter complex CysAWTP (TC 3.A.1.6.1) involved in sulfate/thiosulfate import. Probably responsible for the translocation of the substrate across the membrane.</text>
</comment>
<organism evidence="12 13">
    <name type="scientific">Serratia liquefaciens</name>
    <dbReference type="NCBI Taxonomy" id="614"/>
    <lineage>
        <taxon>Bacteria</taxon>
        <taxon>Pseudomonadati</taxon>
        <taxon>Pseudomonadota</taxon>
        <taxon>Gammaproteobacteria</taxon>
        <taxon>Enterobacterales</taxon>
        <taxon>Yersiniaceae</taxon>
        <taxon>Serratia</taxon>
    </lineage>
</organism>
<dbReference type="InterPro" id="IPR035906">
    <property type="entry name" value="MetI-like_sf"/>
</dbReference>
<evidence type="ECO:0000313" key="13">
    <source>
        <dbReference type="Proteomes" id="UP000595237"/>
    </source>
</evidence>
<feature type="domain" description="ABC transmembrane type-1" evidence="11">
    <location>
        <begin position="66"/>
        <end position="270"/>
    </location>
</feature>
<comment type="subcellular location">
    <subcellularLocation>
        <location evidence="1">Cell inner membrane</location>
        <topology evidence="1">Multi-pass membrane protein</topology>
    </subcellularLocation>
</comment>
<evidence type="ECO:0000256" key="7">
    <source>
        <dbReference type="ARBA" id="ARBA00023032"/>
    </source>
</evidence>
<reference evidence="12 13" key="1">
    <citation type="submission" date="2021-01" db="EMBL/GenBank/DDBJ databases">
        <title>FDA dAtabase for Regulatory Grade micrObial Sequences (FDA-ARGOS): Supporting development and validation of Infectious Disease Dx tests.</title>
        <authorList>
            <person name="Blissenbach B."/>
            <person name="Krut O."/>
            <person name="Tallon L."/>
            <person name="Sadzewicz L."/>
            <person name="Zhao X."/>
            <person name="Boylan J."/>
            <person name="Ott S."/>
            <person name="Bowen H."/>
            <person name="Vavikolanu K."/>
            <person name="Mehta A."/>
            <person name="Aluvathingal J."/>
            <person name="Nadendla S."/>
            <person name="Yan Y."/>
            <person name="Sichtig H."/>
        </authorList>
    </citation>
    <scope>NUCLEOTIDE SEQUENCE [LARGE SCALE GENOMIC DNA]</scope>
    <source>
        <strain evidence="12 13">FDAARGOS_1081</strain>
    </source>
</reference>
<dbReference type="InterPro" id="IPR011866">
    <property type="entry name" value="CysW_permease"/>
</dbReference>
<accession>A0ABX7D6X4</accession>
<feature type="transmembrane region" description="Helical" evidence="10">
    <location>
        <begin position="101"/>
        <end position="124"/>
    </location>
</feature>
<feature type="transmembrane region" description="Helical" evidence="10">
    <location>
        <begin position="248"/>
        <end position="268"/>
    </location>
</feature>
<keyword evidence="8 10" id="KW-0472">Membrane</keyword>
<dbReference type="EMBL" id="CP068148">
    <property type="protein sequence ID" value="QQU56547.1"/>
    <property type="molecule type" value="Genomic_DNA"/>
</dbReference>
<dbReference type="NCBIfam" id="TIGR02140">
    <property type="entry name" value="permease_CysW"/>
    <property type="match status" value="1"/>
</dbReference>
<dbReference type="SUPFAM" id="SSF161098">
    <property type="entry name" value="MetI-like"/>
    <property type="match status" value="1"/>
</dbReference>
<feature type="transmembrane region" description="Helical" evidence="10">
    <location>
        <begin position="202"/>
        <end position="228"/>
    </location>
</feature>
<evidence type="ECO:0000256" key="1">
    <source>
        <dbReference type="ARBA" id="ARBA00004429"/>
    </source>
</evidence>
<feature type="transmembrane region" description="Helical" evidence="10">
    <location>
        <begin position="63"/>
        <end position="89"/>
    </location>
</feature>
<gene>
    <name evidence="12" type="primary">cysW</name>
    <name evidence="12" type="ORF">I6I38_05960</name>
</gene>
<dbReference type="NCBIfam" id="NF008620">
    <property type="entry name" value="PRK11602.1"/>
    <property type="match status" value="1"/>
</dbReference>
<keyword evidence="7" id="KW-0764">Sulfate transport</keyword>
<dbReference type="Pfam" id="PF00528">
    <property type="entry name" value="BPD_transp_1"/>
    <property type="match status" value="1"/>
</dbReference>
<dbReference type="CDD" id="cd06261">
    <property type="entry name" value="TM_PBP2"/>
    <property type="match status" value="1"/>
</dbReference>
<evidence type="ECO:0000256" key="3">
    <source>
        <dbReference type="ARBA" id="ARBA00022448"/>
    </source>
</evidence>
<proteinExistence type="predicted"/>
<dbReference type="RefSeq" id="WP_046372985.1">
    <property type="nucleotide sequence ID" value="NZ_CAMITQ010000001.1"/>
</dbReference>